<evidence type="ECO:0000256" key="1">
    <source>
        <dbReference type="SAM" id="Phobius"/>
    </source>
</evidence>
<organism evidence="2 3">
    <name type="scientific">Guyanagaster necrorhizus</name>
    <dbReference type="NCBI Taxonomy" id="856835"/>
    <lineage>
        <taxon>Eukaryota</taxon>
        <taxon>Fungi</taxon>
        <taxon>Dikarya</taxon>
        <taxon>Basidiomycota</taxon>
        <taxon>Agaricomycotina</taxon>
        <taxon>Agaricomycetes</taxon>
        <taxon>Agaricomycetidae</taxon>
        <taxon>Agaricales</taxon>
        <taxon>Marasmiineae</taxon>
        <taxon>Physalacriaceae</taxon>
        <taxon>Guyanagaster</taxon>
    </lineage>
</organism>
<gene>
    <name evidence="2" type="ORF">BT62DRAFT_921652</name>
</gene>
<sequence length="113" mass="12582">MSSIQKATEYRGTFFMFFFICLFIAKIACVGLSSLECTTETPRQNTAGAIPIQCHRTSVPSNEPDGIDPSFSQLFGRSDSGMSAFWIPLYLQDPAYLGTFYPIQYVDQRGSSL</sequence>
<keyword evidence="1" id="KW-0812">Transmembrane</keyword>
<name>A0A9P8AQI9_9AGAR</name>
<proteinExistence type="predicted"/>
<reference evidence="2" key="1">
    <citation type="submission" date="2020-11" db="EMBL/GenBank/DDBJ databases">
        <title>Adaptations for nitrogen fixation in a non-lichenized fungal sporocarp promotes dispersal by wood-feeding termites.</title>
        <authorList>
            <consortium name="DOE Joint Genome Institute"/>
            <person name="Koch R.A."/>
            <person name="Yoon G."/>
            <person name="Arayal U."/>
            <person name="Lail K."/>
            <person name="Amirebrahimi M."/>
            <person name="Labutti K."/>
            <person name="Lipzen A."/>
            <person name="Riley R."/>
            <person name="Barry K."/>
            <person name="Henrissat B."/>
            <person name="Grigoriev I.V."/>
            <person name="Herr J.R."/>
            <person name="Aime M.C."/>
        </authorList>
    </citation>
    <scope>NUCLEOTIDE SEQUENCE</scope>
    <source>
        <strain evidence="2">MCA 3950</strain>
    </source>
</reference>
<dbReference type="RefSeq" id="XP_043037535.1">
    <property type="nucleotide sequence ID" value="XM_043184332.1"/>
</dbReference>
<protein>
    <submittedName>
        <fullName evidence="2">Uncharacterized protein</fullName>
    </submittedName>
</protein>
<dbReference type="GeneID" id="66106629"/>
<keyword evidence="3" id="KW-1185">Reference proteome</keyword>
<keyword evidence="1" id="KW-1133">Transmembrane helix</keyword>
<dbReference type="EMBL" id="MU250542">
    <property type="protein sequence ID" value="KAG7444035.1"/>
    <property type="molecule type" value="Genomic_DNA"/>
</dbReference>
<evidence type="ECO:0000313" key="2">
    <source>
        <dbReference type="EMBL" id="KAG7444035.1"/>
    </source>
</evidence>
<feature type="transmembrane region" description="Helical" evidence="1">
    <location>
        <begin position="12"/>
        <end position="35"/>
    </location>
</feature>
<keyword evidence="1" id="KW-0472">Membrane</keyword>
<accession>A0A9P8AQI9</accession>
<dbReference type="Proteomes" id="UP000812287">
    <property type="component" value="Unassembled WGS sequence"/>
</dbReference>
<evidence type="ECO:0000313" key="3">
    <source>
        <dbReference type="Proteomes" id="UP000812287"/>
    </source>
</evidence>
<comment type="caution">
    <text evidence="2">The sequence shown here is derived from an EMBL/GenBank/DDBJ whole genome shotgun (WGS) entry which is preliminary data.</text>
</comment>
<dbReference type="AlphaFoldDB" id="A0A9P8AQI9"/>